<dbReference type="InterPro" id="IPR000048">
    <property type="entry name" value="IQ_motif_EF-hand-BS"/>
</dbReference>
<sequence>MGNCSCLHGTHEEKQIDTEKFTNPPEIVLKKSIDSNSKRPSDCYAPERYSQIESNQNLPAFKGNPNDVIKLQSAIRGYLDRRKVKSMNISDKPIAFLNDLNDRFDARNLEDIENKDQARQELIEIPIHMLPDYSSSTIKAIRIKLGDFIYSNNDNLKIEGLIRRGPTMIENGSIYSGEWNEKKERHGKGTHIWKDGSLYEGYWEDDKANGRGRLIHSNGDVYEGEWLNDKAHGHGIYIHSDGAKYEGTWENDKQHGIGSETWPDGAKYHGQYMNGQKYGIGKFEWADGSIYEGEFRENNIHGIGTYVWSDGRKFVGDWKDNKMDGKGLFTWSDGRSYEGEYVDDKKQGFGVFIWPDGRRYEGYWLNGKQEGRGTYITPQGSREGEWKEGRKIKNY</sequence>
<dbReference type="Pfam" id="PF00612">
    <property type="entry name" value="IQ"/>
    <property type="match status" value="1"/>
</dbReference>
<dbReference type="Proteomes" id="UP000187209">
    <property type="component" value="Unassembled WGS sequence"/>
</dbReference>
<dbReference type="OrthoDB" id="423343at2759"/>
<name>A0A1R2AP22_9CILI</name>
<dbReference type="InterPro" id="IPR003409">
    <property type="entry name" value="MORN"/>
</dbReference>
<comment type="caution">
    <text evidence="2">The sequence shown here is derived from an EMBL/GenBank/DDBJ whole genome shotgun (WGS) entry which is preliminary data.</text>
</comment>
<evidence type="ECO:0000256" key="1">
    <source>
        <dbReference type="ARBA" id="ARBA00022737"/>
    </source>
</evidence>
<reference evidence="2 3" key="1">
    <citation type="submission" date="2016-11" db="EMBL/GenBank/DDBJ databases">
        <title>The macronuclear genome of Stentor coeruleus: a giant cell with tiny introns.</title>
        <authorList>
            <person name="Slabodnick M."/>
            <person name="Ruby J.G."/>
            <person name="Reiff S.B."/>
            <person name="Swart E.C."/>
            <person name="Gosai S."/>
            <person name="Prabakaran S."/>
            <person name="Witkowska E."/>
            <person name="Larue G.E."/>
            <person name="Fisher S."/>
            <person name="Freeman R.M."/>
            <person name="Gunawardena J."/>
            <person name="Chu W."/>
            <person name="Stover N.A."/>
            <person name="Gregory B.D."/>
            <person name="Nowacki M."/>
            <person name="Derisi J."/>
            <person name="Roy S.W."/>
            <person name="Marshall W.F."/>
            <person name="Sood P."/>
        </authorList>
    </citation>
    <scope>NUCLEOTIDE SEQUENCE [LARGE SCALE GENOMIC DNA]</scope>
    <source>
        <strain evidence="2">WM001</strain>
    </source>
</reference>
<dbReference type="FunFam" id="2.20.110.10:FF:000002">
    <property type="entry name" value="Phosphatidylinositol 4-phosphate 5-kinase 8"/>
    <property type="match status" value="1"/>
</dbReference>
<dbReference type="SUPFAM" id="SSF82185">
    <property type="entry name" value="Histone H3 K4-specific methyltransferase SET7/9 N-terminal domain"/>
    <property type="match status" value="2"/>
</dbReference>
<gene>
    <name evidence="2" type="ORF">SteCoe_36990</name>
</gene>
<proteinExistence type="predicted"/>
<dbReference type="PROSITE" id="PS50096">
    <property type="entry name" value="IQ"/>
    <property type="match status" value="1"/>
</dbReference>
<dbReference type="Gene3D" id="2.20.110.10">
    <property type="entry name" value="Histone H3 K4-specific methyltransferase SET7/9 N-terminal domain"/>
    <property type="match status" value="5"/>
</dbReference>
<dbReference type="AlphaFoldDB" id="A0A1R2AP22"/>
<dbReference type="EMBL" id="MPUH01001775">
    <property type="protein sequence ID" value="OMJ66239.1"/>
    <property type="molecule type" value="Genomic_DNA"/>
</dbReference>
<keyword evidence="1" id="KW-0677">Repeat</keyword>
<evidence type="ECO:0000313" key="2">
    <source>
        <dbReference type="EMBL" id="OMJ66239.1"/>
    </source>
</evidence>
<dbReference type="Pfam" id="PF02493">
    <property type="entry name" value="MORN"/>
    <property type="match status" value="9"/>
</dbReference>
<protein>
    <recommendedName>
        <fullName evidence="4">MORN repeat protein</fullName>
    </recommendedName>
</protein>
<evidence type="ECO:0000313" key="3">
    <source>
        <dbReference type="Proteomes" id="UP000187209"/>
    </source>
</evidence>
<dbReference type="SMART" id="SM00698">
    <property type="entry name" value="MORN"/>
    <property type="match status" value="9"/>
</dbReference>
<dbReference type="PANTHER" id="PTHR43215:SF14">
    <property type="entry name" value="RADIAL SPOKE HEAD 1 HOMOLOG"/>
    <property type="match status" value="1"/>
</dbReference>
<dbReference type="PANTHER" id="PTHR43215">
    <property type="entry name" value="RADIAL SPOKE HEAD 1 HOMOLOG"/>
    <property type="match status" value="1"/>
</dbReference>
<keyword evidence="3" id="KW-1185">Reference proteome</keyword>
<accession>A0A1R2AP22</accession>
<evidence type="ECO:0008006" key="4">
    <source>
        <dbReference type="Google" id="ProtNLM"/>
    </source>
</evidence>
<organism evidence="2 3">
    <name type="scientific">Stentor coeruleus</name>
    <dbReference type="NCBI Taxonomy" id="5963"/>
    <lineage>
        <taxon>Eukaryota</taxon>
        <taxon>Sar</taxon>
        <taxon>Alveolata</taxon>
        <taxon>Ciliophora</taxon>
        <taxon>Postciliodesmatophora</taxon>
        <taxon>Heterotrichea</taxon>
        <taxon>Heterotrichida</taxon>
        <taxon>Stentoridae</taxon>
        <taxon>Stentor</taxon>
    </lineage>
</organism>